<evidence type="ECO:0000259" key="1">
    <source>
        <dbReference type="Pfam" id="PF25164"/>
    </source>
</evidence>
<dbReference type="RefSeq" id="WP_092531355.1">
    <property type="nucleotide sequence ID" value="NZ_FNKQ01000001.1"/>
</dbReference>
<dbReference type="AlphaFoldDB" id="A0A1H0XNY0"/>
<dbReference type="EMBL" id="FNKQ01000001">
    <property type="protein sequence ID" value="SDQ04638.1"/>
    <property type="molecule type" value="Genomic_DNA"/>
</dbReference>
<name>A0A1H0XNY0_9EURY</name>
<organism evidence="3 4">
    <name type="scientific">Halopelagius longus</name>
    <dbReference type="NCBI Taxonomy" id="1236180"/>
    <lineage>
        <taxon>Archaea</taxon>
        <taxon>Methanobacteriati</taxon>
        <taxon>Methanobacteriota</taxon>
        <taxon>Stenosarchaea group</taxon>
        <taxon>Halobacteria</taxon>
        <taxon>Halobacteriales</taxon>
        <taxon>Haloferacaceae</taxon>
    </lineage>
</organism>
<evidence type="ECO:0000313" key="4">
    <source>
        <dbReference type="Proteomes" id="UP000199289"/>
    </source>
</evidence>
<protein>
    <submittedName>
        <fullName evidence="2 3">Competence protein CoiA</fullName>
    </submittedName>
</protein>
<reference evidence="3" key="1">
    <citation type="submission" date="2016-10" db="EMBL/GenBank/DDBJ databases">
        <authorList>
            <person name="de Groot N.N."/>
        </authorList>
    </citation>
    <scope>NUCLEOTIDE SEQUENCE [LARGE SCALE GENOMIC DNA]</scope>
    <source>
        <strain evidence="3">CGMCC 1.12397</strain>
    </source>
</reference>
<feature type="domain" description="Competence protein CoiA-like N-terminal" evidence="1">
    <location>
        <begin position="25"/>
        <end position="54"/>
    </location>
</feature>
<gene>
    <name evidence="2" type="ORF">DWB78_09760</name>
    <name evidence="3" type="ORF">SAMN05216278_0055</name>
</gene>
<dbReference type="InterPro" id="IPR057253">
    <property type="entry name" value="CoiA-like_N"/>
</dbReference>
<evidence type="ECO:0000313" key="2">
    <source>
        <dbReference type="EMBL" id="RDI71984.1"/>
    </source>
</evidence>
<reference evidence="2 5" key="3">
    <citation type="submission" date="2018-07" db="EMBL/GenBank/DDBJ databases">
        <title>Genome sequence of extremly halophilic archaeon Halopelagius longus strain BC12-B1.</title>
        <authorList>
            <person name="Zhang X."/>
        </authorList>
    </citation>
    <scope>NUCLEOTIDE SEQUENCE [LARGE SCALE GENOMIC DNA]</scope>
    <source>
        <strain evidence="2 5">BC12-B1</strain>
    </source>
</reference>
<dbReference type="EMBL" id="QQST01000001">
    <property type="protein sequence ID" value="RDI71984.1"/>
    <property type="molecule type" value="Genomic_DNA"/>
</dbReference>
<proteinExistence type="predicted"/>
<dbReference type="Proteomes" id="UP000255421">
    <property type="component" value="Unassembled WGS sequence"/>
</dbReference>
<accession>A0A1H0XNY0</accession>
<sequence>MPFIAVDDDGQPLLPVNVDDDETALCPQCDEEMKVREGERIARHFYHPPESTCAGESSIHLAMKSIALQKLTTEYDDSTVRVEFRAEDTPRRADVFVEFSEPQHPLGAGIAVEVQYRNDAKDITETTADYLTGGYSVIWLFEENYEGEHPDYDDVELPQAIPAWPFGVPHGPSLDETGTKADYLNITETDLAPYLSLDSAGQLSVTEFGTTQPDKSTSPTNPSWSLKQTIHLNLSPSSPGVKELYRSWVYGLIREKENARRESVESRKQEVESAGRSCYLSKRFWRGEGDTFEIGLDAHSHRPSRFWVKKYSGGFRPEIETYTKKPIGEQLTEFVIQACYELESAQKLAPQNGERTAVWTGSIDKVWVGIYRTHSDTVQACFGRDTNSIVVDLGPVHFDKLVELCAEIRLWYGKSA</sequence>
<dbReference type="Proteomes" id="UP000199289">
    <property type="component" value="Unassembled WGS sequence"/>
</dbReference>
<keyword evidence="5" id="KW-1185">Reference proteome</keyword>
<dbReference type="Pfam" id="PF25164">
    <property type="entry name" value="CoiA_N"/>
    <property type="match status" value="1"/>
</dbReference>
<evidence type="ECO:0000313" key="3">
    <source>
        <dbReference type="EMBL" id="SDQ04638.1"/>
    </source>
</evidence>
<evidence type="ECO:0000313" key="5">
    <source>
        <dbReference type="Proteomes" id="UP000255421"/>
    </source>
</evidence>
<dbReference type="OrthoDB" id="198036at2157"/>
<reference evidence="4" key="2">
    <citation type="submission" date="2016-10" db="EMBL/GenBank/DDBJ databases">
        <authorList>
            <person name="Varghese N."/>
            <person name="Submissions S."/>
        </authorList>
    </citation>
    <scope>NUCLEOTIDE SEQUENCE [LARGE SCALE GENOMIC DNA]</scope>
    <source>
        <strain evidence="4">CGMCC 1.12397</strain>
    </source>
</reference>